<dbReference type="EMBL" id="CATNWA010010459">
    <property type="protein sequence ID" value="CAI9559943.1"/>
    <property type="molecule type" value="Genomic_DNA"/>
</dbReference>
<evidence type="ECO:0000313" key="2">
    <source>
        <dbReference type="Proteomes" id="UP001162483"/>
    </source>
</evidence>
<organism evidence="1 2">
    <name type="scientific">Staurois parvus</name>
    <dbReference type="NCBI Taxonomy" id="386267"/>
    <lineage>
        <taxon>Eukaryota</taxon>
        <taxon>Metazoa</taxon>
        <taxon>Chordata</taxon>
        <taxon>Craniata</taxon>
        <taxon>Vertebrata</taxon>
        <taxon>Euteleostomi</taxon>
        <taxon>Amphibia</taxon>
        <taxon>Batrachia</taxon>
        <taxon>Anura</taxon>
        <taxon>Neobatrachia</taxon>
        <taxon>Ranoidea</taxon>
        <taxon>Ranidae</taxon>
        <taxon>Staurois</taxon>
    </lineage>
</organism>
<gene>
    <name evidence="1" type="ORF">SPARVUS_LOCUS5161499</name>
</gene>
<sequence>LNPQQYNQSVYAVKHAFYTHCRTQGVNPLHCVKMQFYPDFSDPPLRPVPPSYLMRRHIAWSHSAHA</sequence>
<reference evidence="1" key="1">
    <citation type="submission" date="2023-05" db="EMBL/GenBank/DDBJ databases">
        <authorList>
            <person name="Stuckert A."/>
        </authorList>
    </citation>
    <scope>NUCLEOTIDE SEQUENCE</scope>
</reference>
<accession>A0ABN9CIH2</accession>
<name>A0ABN9CIH2_9NEOB</name>
<comment type="caution">
    <text evidence="1">The sequence shown here is derived from an EMBL/GenBank/DDBJ whole genome shotgun (WGS) entry which is preliminary data.</text>
</comment>
<feature type="non-terminal residue" evidence="1">
    <location>
        <position position="1"/>
    </location>
</feature>
<proteinExistence type="predicted"/>
<protein>
    <submittedName>
        <fullName evidence="1">Uncharacterized protein</fullName>
    </submittedName>
</protein>
<dbReference type="Proteomes" id="UP001162483">
    <property type="component" value="Unassembled WGS sequence"/>
</dbReference>
<evidence type="ECO:0000313" key="1">
    <source>
        <dbReference type="EMBL" id="CAI9559943.1"/>
    </source>
</evidence>
<keyword evidence="2" id="KW-1185">Reference proteome</keyword>